<name>A0A2N7JQ30_VIBSP</name>
<dbReference type="GO" id="GO:1990961">
    <property type="term" value="P:xenobiotic detoxification by transmembrane export across the plasma membrane"/>
    <property type="evidence" value="ECO:0007669"/>
    <property type="project" value="InterPro"/>
</dbReference>
<dbReference type="Pfam" id="PF25944">
    <property type="entry name" value="Beta-barrel_RND"/>
    <property type="match status" value="1"/>
</dbReference>
<sequence length="413" mass="44306">MKNLKQLVTITLLVTAIGAVATYFYMKNDASTVTYSTEPVRAGNIEDVVLTNGVLYPYKMVNVGAQVSGKLESIAVTVGDTLKAGDVIAQIDNLSQENALKESHASLTNINAQYRAKEAQIYQSQLAFERQKAMLLKNASSQSMYDAAEAELLVYEAELDQLVAEKEKALISVDDAQLDLSYTKIESPIDGTVVYVSVEEGQTVNTNQSTPSIVEVAQLDVMTVKAQVSEADIIHIATGQKVYFSILGAPQHNFHGELKSIEPSPTLLTGDDSELNIGDNDAIYYNAVFDVDNTEGLLRFGMTAQVSIVLNDAQDALLVPSQVLTKKLPGKNRYRVPVLVEGALEMRNVEIGINNKVYAQVLNGLELGDRVVIGQANAKSSSGFDMSSTLGPEKGGRGNGGPGGRGQGNGGRP</sequence>
<evidence type="ECO:0000256" key="2">
    <source>
        <dbReference type="ARBA" id="ARBA00009477"/>
    </source>
</evidence>
<reference evidence="12" key="1">
    <citation type="submission" date="2016-07" db="EMBL/GenBank/DDBJ databases">
        <title>Nontailed viruses are major unrecognized killers of bacteria in the ocean.</title>
        <authorList>
            <person name="Kauffman K."/>
            <person name="Hussain F."/>
            <person name="Yang J."/>
            <person name="Arevalo P."/>
            <person name="Brown J."/>
            <person name="Cutler M."/>
            <person name="Kelly L."/>
            <person name="Polz M.F."/>
        </authorList>
    </citation>
    <scope>NUCLEOTIDE SEQUENCE [LARGE SCALE GENOMIC DNA]</scope>
    <source>
        <strain evidence="12">10N.261.48.B5</strain>
    </source>
</reference>
<dbReference type="EMBL" id="MCZF01000156">
    <property type="protein sequence ID" value="PMM50287.1"/>
    <property type="molecule type" value="Genomic_DNA"/>
</dbReference>
<evidence type="ECO:0000256" key="4">
    <source>
        <dbReference type="ARBA" id="ARBA00023054"/>
    </source>
</evidence>
<dbReference type="InterPro" id="IPR006143">
    <property type="entry name" value="RND_pump_MFP"/>
</dbReference>
<proteinExistence type="inferred from homology"/>
<evidence type="ECO:0000256" key="6">
    <source>
        <dbReference type="SAM" id="MobiDB-lite"/>
    </source>
</evidence>
<dbReference type="Gene3D" id="2.40.50.100">
    <property type="match status" value="1"/>
</dbReference>
<gene>
    <name evidence="11" type="ORF">BCT54_24230</name>
</gene>
<keyword evidence="7" id="KW-1133">Transmembrane helix</keyword>
<feature type="compositionally biased region" description="Polar residues" evidence="6">
    <location>
        <begin position="380"/>
        <end position="390"/>
    </location>
</feature>
<feature type="domain" description="Multidrug resistance protein MdtA-like beta-barrel" evidence="9">
    <location>
        <begin position="222"/>
        <end position="310"/>
    </location>
</feature>
<keyword evidence="3" id="KW-0813">Transport</keyword>
<dbReference type="SUPFAM" id="SSF111369">
    <property type="entry name" value="HlyD-like secretion proteins"/>
    <property type="match status" value="1"/>
</dbReference>
<feature type="region of interest" description="Disordered" evidence="6">
    <location>
        <begin position="380"/>
        <end position="413"/>
    </location>
</feature>
<dbReference type="RefSeq" id="WP_102552649.1">
    <property type="nucleotide sequence ID" value="NZ_MCZF01000156.1"/>
</dbReference>
<dbReference type="GO" id="GO:0030313">
    <property type="term" value="C:cell envelope"/>
    <property type="evidence" value="ECO:0007669"/>
    <property type="project" value="UniProtKB-SubCell"/>
</dbReference>
<feature type="compositionally biased region" description="Gly residues" evidence="6">
    <location>
        <begin position="397"/>
        <end position="413"/>
    </location>
</feature>
<comment type="similarity">
    <text evidence="2">Belongs to the membrane fusion protein (MFP) (TC 8.A.1) family.</text>
</comment>
<evidence type="ECO:0000313" key="11">
    <source>
        <dbReference type="EMBL" id="PMM50287.1"/>
    </source>
</evidence>
<dbReference type="Gene3D" id="2.40.30.170">
    <property type="match status" value="1"/>
</dbReference>
<evidence type="ECO:0000259" key="10">
    <source>
        <dbReference type="Pfam" id="PF25967"/>
    </source>
</evidence>
<feature type="domain" description="Multidrug resistance protein MdtA-like C-terminal permuted SH3" evidence="10">
    <location>
        <begin position="315"/>
        <end position="376"/>
    </location>
</feature>
<dbReference type="PANTHER" id="PTHR30469">
    <property type="entry name" value="MULTIDRUG RESISTANCE PROTEIN MDTA"/>
    <property type="match status" value="1"/>
</dbReference>
<keyword evidence="7" id="KW-0812">Transmembrane</keyword>
<dbReference type="Gene3D" id="6.10.140.1990">
    <property type="match status" value="1"/>
</dbReference>
<evidence type="ECO:0000256" key="5">
    <source>
        <dbReference type="SAM" id="Coils"/>
    </source>
</evidence>
<dbReference type="GO" id="GO:1990195">
    <property type="term" value="C:macrolide transmembrane transporter complex"/>
    <property type="evidence" value="ECO:0007669"/>
    <property type="project" value="InterPro"/>
</dbReference>
<dbReference type="GO" id="GO:1990281">
    <property type="term" value="C:efflux pump complex"/>
    <property type="evidence" value="ECO:0007669"/>
    <property type="project" value="TreeGrafter"/>
</dbReference>
<dbReference type="PANTHER" id="PTHR30469:SF33">
    <property type="entry name" value="SLR1207 PROTEIN"/>
    <property type="match status" value="1"/>
</dbReference>
<evidence type="ECO:0000259" key="8">
    <source>
        <dbReference type="Pfam" id="PF25917"/>
    </source>
</evidence>
<comment type="subcellular location">
    <subcellularLocation>
        <location evidence="1">Cell membrane</location>
    </subcellularLocation>
</comment>
<accession>A0A2N7JQ30</accession>
<dbReference type="Pfam" id="PF25967">
    <property type="entry name" value="RND-MFP_C"/>
    <property type="match status" value="1"/>
</dbReference>
<dbReference type="GO" id="GO:0019898">
    <property type="term" value="C:extrinsic component of membrane"/>
    <property type="evidence" value="ECO:0007669"/>
    <property type="project" value="InterPro"/>
</dbReference>
<evidence type="ECO:0000256" key="7">
    <source>
        <dbReference type="SAM" id="Phobius"/>
    </source>
</evidence>
<dbReference type="Gene3D" id="6.20.50.140">
    <property type="match status" value="1"/>
</dbReference>
<evidence type="ECO:0000256" key="1">
    <source>
        <dbReference type="ARBA" id="ARBA00004236"/>
    </source>
</evidence>
<dbReference type="InterPro" id="IPR058627">
    <property type="entry name" value="MdtA-like_C"/>
</dbReference>
<keyword evidence="7" id="KW-0472">Membrane</keyword>
<keyword evidence="4 5" id="KW-0175">Coiled coil</keyword>
<feature type="coiled-coil region" evidence="5">
    <location>
        <begin position="145"/>
        <end position="179"/>
    </location>
</feature>
<dbReference type="InterPro" id="IPR030190">
    <property type="entry name" value="MacA_alpha-hairpin_sf"/>
</dbReference>
<protein>
    <submittedName>
        <fullName evidence="11">Efflux transporter periplasmic adaptor subunit</fullName>
    </submittedName>
</protein>
<dbReference type="InterPro" id="IPR058626">
    <property type="entry name" value="MdtA-like_b-barrel"/>
</dbReference>
<organism evidence="11 12">
    <name type="scientific">Vibrio splendidus</name>
    <dbReference type="NCBI Taxonomy" id="29497"/>
    <lineage>
        <taxon>Bacteria</taxon>
        <taxon>Pseudomonadati</taxon>
        <taxon>Pseudomonadota</taxon>
        <taxon>Gammaproteobacteria</taxon>
        <taxon>Vibrionales</taxon>
        <taxon>Vibrionaceae</taxon>
        <taxon>Vibrio</taxon>
    </lineage>
</organism>
<evidence type="ECO:0000313" key="12">
    <source>
        <dbReference type="Proteomes" id="UP000235533"/>
    </source>
</evidence>
<evidence type="ECO:0000259" key="9">
    <source>
        <dbReference type="Pfam" id="PF25944"/>
    </source>
</evidence>
<dbReference type="NCBIfam" id="TIGR01730">
    <property type="entry name" value="RND_mfp"/>
    <property type="match status" value="1"/>
</dbReference>
<feature type="transmembrane region" description="Helical" evidence="7">
    <location>
        <begin position="7"/>
        <end position="26"/>
    </location>
</feature>
<comment type="caution">
    <text evidence="11">The sequence shown here is derived from an EMBL/GenBank/DDBJ whole genome shotgun (WGS) entry which is preliminary data.</text>
</comment>
<dbReference type="Pfam" id="PF25917">
    <property type="entry name" value="BSH_RND"/>
    <property type="match status" value="1"/>
</dbReference>
<feature type="domain" description="Multidrug resistance protein MdtA-like barrel-sandwich hybrid" evidence="8">
    <location>
        <begin position="60"/>
        <end position="214"/>
    </location>
</feature>
<evidence type="ECO:0000256" key="3">
    <source>
        <dbReference type="ARBA" id="ARBA00022448"/>
    </source>
</evidence>
<dbReference type="AlphaFoldDB" id="A0A2N7JQ30"/>
<dbReference type="InterPro" id="IPR058625">
    <property type="entry name" value="MdtA-like_BSH"/>
</dbReference>
<dbReference type="Proteomes" id="UP000235533">
    <property type="component" value="Unassembled WGS sequence"/>
</dbReference>
<dbReference type="GO" id="GO:0015562">
    <property type="term" value="F:efflux transmembrane transporter activity"/>
    <property type="evidence" value="ECO:0007669"/>
    <property type="project" value="TreeGrafter"/>
</dbReference>